<evidence type="ECO:0000313" key="1">
    <source>
        <dbReference type="EMBL" id="CBI36052.3"/>
    </source>
</evidence>
<dbReference type="STRING" id="29760.D7U0A6"/>
<reference evidence="2" key="1">
    <citation type="journal article" date="2007" name="Nature">
        <title>The grapevine genome sequence suggests ancestral hexaploidization in major angiosperm phyla.</title>
        <authorList>
            <consortium name="The French-Italian Public Consortium for Grapevine Genome Characterization."/>
            <person name="Jaillon O."/>
            <person name="Aury J.-M."/>
            <person name="Noel B."/>
            <person name="Policriti A."/>
            <person name="Clepet C."/>
            <person name="Casagrande A."/>
            <person name="Choisne N."/>
            <person name="Aubourg S."/>
            <person name="Vitulo N."/>
            <person name="Jubin C."/>
            <person name="Vezzi A."/>
            <person name="Legeai F."/>
            <person name="Hugueney P."/>
            <person name="Dasilva C."/>
            <person name="Horner D."/>
            <person name="Mica E."/>
            <person name="Jublot D."/>
            <person name="Poulain J."/>
            <person name="Bruyere C."/>
            <person name="Billault A."/>
            <person name="Segurens B."/>
            <person name="Gouyvenoux M."/>
            <person name="Ugarte E."/>
            <person name="Cattonaro F."/>
            <person name="Anthouard V."/>
            <person name="Vico V."/>
            <person name="Del Fabbro C."/>
            <person name="Alaux M."/>
            <person name="Di Gaspero G."/>
            <person name="Dumas V."/>
            <person name="Felice N."/>
            <person name="Paillard S."/>
            <person name="Juman I."/>
            <person name="Moroldo M."/>
            <person name="Scalabrin S."/>
            <person name="Canaguier A."/>
            <person name="Le Clainche I."/>
            <person name="Malacrida G."/>
            <person name="Durand E."/>
            <person name="Pesole G."/>
            <person name="Laucou V."/>
            <person name="Chatelet P."/>
            <person name="Merdinoglu D."/>
            <person name="Delledonne M."/>
            <person name="Pezzotti M."/>
            <person name="Lecharny A."/>
            <person name="Scarpelli C."/>
            <person name="Artiguenave F."/>
            <person name="Pe M.E."/>
            <person name="Valle G."/>
            <person name="Morgante M."/>
            <person name="Caboche M."/>
            <person name="Adam-Blondon A.-F."/>
            <person name="Weissenbach J."/>
            <person name="Quetier F."/>
            <person name="Wincker P."/>
        </authorList>
    </citation>
    <scope>NUCLEOTIDE SEQUENCE [LARGE SCALE GENOMIC DNA]</scope>
    <source>
        <strain evidence="2">cv. Pinot noir / PN40024</strain>
    </source>
</reference>
<dbReference type="InParanoid" id="D7U0A6"/>
<name>D7U0A6_VITVI</name>
<gene>
    <name evidence="1" type="ordered locus">VIT_09s0002g03430</name>
</gene>
<dbReference type="HOGENOM" id="CLU_3176481_0_0_1"/>
<dbReference type="PaxDb" id="29760-VIT_09s0002g03430.t01"/>
<dbReference type="AlphaFoldDB" id="D7U0A6"/>
<proteinExistence type="predicted"/>
<dbReference type="Proteomes" id="UP000009183">
    <property type="component" value="Chromosome 9"/>
</dbReference>
<evidence type="ECO:0000313" key="2">
    <source>
        <dbReference type="Proteomes" id="UP000009183"/>
    </source>
</evidence>
<protein>
    <submittedName>
        <fullName evidence="1">Uncharacterized protein</fullName>
    </submittedName>
</protein>
<keyword evidence="2" id="KW-1185">Reference proteome</keyword>
<sequence length="47" mass="5159">MSKTPNTKAKISTSKRVNLRYVDSCGSGFVECLAGSFTCDPTVEKDW</sequence>
<accession>D7U0A6</accession>
<dbReference type="EMBL" id="FN596494">
    <property type="protein sequence ID" value="CBI36052.3"/>
    <property type="molecule type" value="Genomic_DNA"/>
</dbReference>
<organism evidence="1 2">
    <name type="scientific">Vitis vinifera</name>
    <name type="common">Grape</name>
    <dbReference type="NCBI Taxonomy" id="29760"/>
    <lineage>
        <taxon>Eukaryota</taxon>
        <taxon>Viridiplantae</taxon>
        <taxon>Streptophyta</taxon>
        <taxon>Embryophyta</taxon>
        <taxon>Tracheophyta</taxon>
        <taxon>Spermatophyta</taxon>
        <taxon>Magnoliopsida</taxon>
        <taxon>eudicotyledons</taxon>
        <taxon>Gunneridae</taxon>
        <taxon>Pentapetalae</taxon>
        <taxon>rosids</taxon>
        <taxon>Vitales</taxon>
        <taxon>Vitaceae</taxon>
        <taxon>Viteae</taxon>
        <taxon>Vitis</taxon>
    </lineage>
</organism>